<proteinExistence type="predicted"/>
<evidence type="ECO:0008006" key="4">
    <source>
        <dbReference type="Google" id="ProtNLM"/>
    </source>
</evidence>
<dbReference type="NCBIfam" id="NF041043">
    <property type="entry name" value="BPSS1780_fam"/>
    <property type="match status" value="1"/>
</dbReference>
<dbReference type="OrthoDB" id="5298483at2"/>
<dbReference type="RefSeq" id="WP_116300447.1">
    <property type="nucleotide sequence ID" value="NZ_NFZV01000001.1"/>
</dbReference>
<feature type="transmembrane region" description="Helical" evidence="1">
    <location>
        <begin position="218"/>
        <end position="239"/>
    </location>
</feature>
<organism evidence="2 3">
    <name type="scientific">Alkalilimnicola ehrlichii</name>
    <dbReference type="NCBI Taxonomy" id="351052"/>
    <lineage>
        <taxon>Bacteria</taxon>
        <taxon>Pseudomonadati</taxon>
        <taxon>Pseudomonadota</taxon>
        <taxon>Gammaproteobacteria</taxon>
        <taxon>Chromatiales</taxon>
        <taxon>Ectothiorhodospiraceae</taxon>
        <taxon>Alkalilimnicola</taxon>
    </lineage>
</organism>
<accession>A0A3E0X1Q3</accession>
<reference evidence="3" key="1">
    <citation type="submission" date="2017-05" db="EMBL/GenBank/DDBJ databases">
        <authorList>
            <person name="Sharma S."/>
            <person name="Sidhu C."/>
            <person name="Pinnaka A.K."/>
        </authorList>
    </citation>
    <scope>NUCLEOTIDE SEQUENCE [LARGE SCALE GENOMIC DNA]</scope>
    <source>
        <strain evidence="3">AK93</strain>
    </source>
</reference>
<feature type="transmembrane region" description="Helical" evidence="1">
    <location>
        <begin position="156"/>
        <end position="178"/>
    </location>
</feature>
<keyword evidence="1" id="KW-0812">Transmembrane</keyword>
<sequence>MEQQHYSEPTHASGGAALTPRRLAVGYGWQWISDGFDLFRSAPLPMIGMVLVWVLIVAALNFIPLVGPLAATVLAPVLFGGYMLACHKLAQREPITTAEVFSGFSRFGGPLALVGVLYLAGLFLISLATAIIVTALGMPVADPAAAPNDPALLASFGISLVLSIPLIMALWFAPALVALNRQPPATAMKLSFQGAAANLATFLLYLLISLVLTALAALPFFLGFILWGPVALASAYIGYRDIFLHRDTG</sequence>
<name>A0A3E0X1Q3_9GAMM</name>
<dbReference type="Proteomes" id="UP000256763">
    <property type="component" value="Unassembled WGS sequence"/>
</dbReference>
<feature type="transmembrane region" description="Helical" evidence="1">
    <location>
        <begin position="190"/>
        <end position="212"/>
    </location>
</feature>
<evidence type="ECO:0000313" key="2">
    <source>
        <dbReference type="EMBL" id="RFA39583.1"/>
    </source>
</evidence>
<keyword evidence="3" id="KW-1185">Reference proteome</keyword>
<protein>
    <recommendedName>
        <fullName evidence="4">Transmembrane protein</fullName>
    </recommendedName>
</protein>
<dbReference type="EMBL" id="NFZW01000001">
    <property type="protein sequence ID" value="RFA39583.1"/>
    <property type="molecule type" value="Genomic_DNA"/>
</dbReference>
<gene>
    <name evidence="2" type="ORF">CAL65_02155</name>
</gene>
<dbReference type="AlphaFoldDB" id="A0A3E0X1Q3"/>
<keyword evidence="1" id="KW-0472">Membrane</keyword>
<keyword evidence="1" id="KW-1133">Transmembrane helix</keyword>
<evidence type="ECO:0000256" key="1">
    <source>
        <dbReference type="SAM" id="Phobius"/>
    </source>
</evidence>
<feature type="transmembrane region" description="Helical" evidence="1">
    <location>
        <begin position="44"/>
        <end position="63"/>
    </location>
</feature>
<dbReference type="InterPro" id="IPR047798">
    <property type="entry name" value="BPSS1780-like"/>
</dbReference>
<feature type="transmembrane region" description="Helical" evidence="1">
    <location>
        <begin position="111"/>
        <end position="136"/>
    </location>
</feature>
<feature type="transmembrane region" description="Helical" evidence="1">
    <location>
        <begin position="69"/>
        <end position="90"/>
    </location>
</feature>
<evidence type="ECO:0000313" key="3">
    <source>
        <dbReference type="Proteomes" id="UP000256763"/>
    </source>
</evidence>
<comment type="caution">
    <text evidence="2">The sequence shown here is derived from an EMBL/GenBank/DDBJ whole genome shotgun (WGS) entry which is preliminary data.</text>
</comment>